<evidence type="ECO:0000256" key="2">
    <source>
        <dbReference type="ARBA" id="ARBA00005269"/>
    </source>
</evidence>
<dbReference type="SUPFAM" id="SSF53335">
    <property type="entry name" value="S-adenosyl-L-methionine-dependent methyltransferases"/>
    <property type="match status" value="1"/>
</dbReference>
<comment type="function">
    <text evidence="1 9">Specifically methylates the guanine in position 966 of 16S rRNA in the assembled 30S particle.</text>
</comment>
<evidence type="ECO:0000256" key="3">
    <source>
        <dbReference type="ARBA" id="ARBA00012141"/>
    </source>
</evidence>
<name>A0A244CQ30_PSEDV</name>
<gene>
    <name evidence="10" type="ORF">B1199_11775</name>
</gene>
<dbReference type="AlphaFoldDB" id="A0A244CQ30"/>
<evidence type="ECO:0000256" key="4">
    <source>
        <dbReference type="ARBA" id="ARBA00013682"/>
    </source>
</evidence>
<comment type="catalytic activity">
    <reaction evidence="8 9">
        <text>guanosine(966) in 16S rRNA + S-adenosyl-L-methionine = N(2)-methylguanosine(966) in 16S rRNA + S-adenosyl-L-homocysteine + H(+)</text>
        <dbReference type="Rhea" id="RHEA:23548"/>
        <dbReference type="Rhea" id="RHEA-COMP:10211"/>
        <dbReference type="Rhea" id="RHEA-COMP:10212"/>
        <dbReference type="ChEBI" id="CHEBI:15378"/>
        <dbReference type="ChEBI" id="CHEBI:57856"/>
        <dbReference type="ChEBI" id="CHEBI:59789"/>
        <dbReference type="ChEBI" id="CHEBI:74269"/>
        <dbReference type="ChEBI" id="CHEBI:74481"/>
        <dbReference type="EC" id="2.1.1.171"/>
    </reaction>
</comment>
<proteinExistence type="inferred from homology"/>
<dbReference type="InterPro" id="IPR002052">
    <property type="entry name" value="DNA_methylase_N6_adenine_CS"/>
</dbReference>
<dbReference type="PROSITE" id="PS00092">
    <property type="entry name" value="N6_MTASE"/>
    <property type="match status" value="1"/>
</dbReference>
<dbReference type="Gene3D" id="3.40.50.150">
    <property type="entry name" value="Vaccinia Virus protein VP39"/>
    <property type="match status" value="1"/>
</dbReference>
<keyword evidence="11" id="KW-1185">Reference proteome</keyword>
<dbReference type="OrthoDB" id="9803017at2"/>
<protein>
    <recommendedName>
        <fullName evidence="4 9">Ribosomal RNA small subunit methyltransferase D</fullName>
        <ecNumber evidence="3 9">2.1.1.171</ecNumber>
    </recommendedName>
</protein>
<dbReference type="GO" id="GO:0003676">
    <property type="term" value="F:nucleic acid binding"/>
    <property type="evidence" value="ECO:0007669"/>
    <property type="project" value="InterPro"/>
</dbReference>
<evidence type="ECO:0000256" key="7">
    <source>
        <dbReference type="ARBA" id="ARBA00022691"/>
    </source>
</evidence>
<evidence type="ECO:0000313" key="10">
    <source>
        <dbReference type="EMBL" id="OUL57730.1"/>
    </source>
</evidence>
<keyword evidence="5 9" id="KW-0489">Methyltransferase</keyword>
<dbReference type="Proteomes" id="UP000194841">
    <property type="component" value="Unassembled WGS sequence"/>
</dbReference>
<reference evidence="10 11" key="1">
    <citation type="submission" date="2017-02" db="EMBL/GenBank/DDBJ databases">
        <title>Pseudoalteromonas ulvae TC14 Genome.</title>
        <authorList>
            <person name="Molmeret M."/>
        </authorList>
    </citation>
    <scope>NUCLEOTIDE SEQUENCE [LARGE SCALE GENOMIC DNA]</scope>
    <source>
        <strain evidence="10">TC14</strain>
    </source>
</reference>
<dbReference type="NCBIfam" id="TIGR00095">
    <property type="entry name" value="16S rRNA (guanine(966)-N(2))-methyltransferase RsmD"/>
    <property type="match status" value="1"/>
</dbReference>
<evidence type="ECO:0000313" key="11">
    <source>
        <dbReference type="Proteomes" id="UP000194841"/>
    </source>
</evidence>
<dbReference type="InterPro" id="IPR029063">
    <property type="entry name" value="SAM-dependent_MTases_sf"/>
</dbReference>
<keyword evidence="6 9" id="KW-0808">Transferase</keyword>
<comment type="caution">
    <text evidence="10">The sequence shown here is derived from an EMBL/GenBank/DDBJ whole genome shotgun (WGS) entry which is preliminary data.</text>
</comment>
<dbReference type="EC" id="2.1.1.171" evidence="3 9"/>
<dbReference type="InterPro" id="IPR004398">
    <property type="entry name" value="RNA_MeTrfase_RsmD"/>
</dbReference>
<keyword evidence="9" id="KW-0698">rRNA processing</keyword>
<keyword evidence="7 9" id="KW-0949">S-adenosyl-L-methionine</keyword>
<dbReference type="GO" id="GO:0052913">
    <property type="term" value="F:16S rRNA (guanine(966)-N(2))-methyltransferase activity"/>
    <property type="evidence" value="ECO:0007669"/>
    <property type="project" value="UniProtKB-EC"/>
</dbReference>
<dbReference type="PANTHER" id="PTHR43542:SF1">
    <property type="entry name" value="METHYLTRANSFERASE"/>
    <property type="match status" value="1"/>
</dbReference>
<evidence type="ECO:0000256" key="8">
    <source>
        <dbReference type="ARBA" id="ARBA00048326"/>
    </source>
</evidence>
<evidence type="ECO:0000256" key="5">
    <source>
        <dbReference type="ARBA" id="ARBA00022603"/>
    </source>
</evidence>
<dbReference type="PANTHER" id="PTHR43542">
    <property type="entry name" value="METHYLTRANSFERASE"/>
    <property type="match status" value="1"/>
</dbReference>
<dbReference type="EMBL" id="MWPV01000003">
    <property type="protein sequence ID" value="OUL57730.1"/>
    <property type="molecule type" value="Genomic_DNA"/>
</dbReference>
<evidence type="ECO:0000256" key="6">
    <source>
        <dbReference type="ARBA" id="ARBA00022679"/>
    </source>
</evidence>
<dbReference type="PIRSF" id="PIRSF004553">
    <property type="entry name" value="CHP00095"/>
    <property type="match status" value="1"/>
</dbReference>
<dbReference type="CDD" id="cd02440">
    <property type="entry name" value="AdoMet_MTases"/>
    <property type="match status" value="1"/>
</dbReference>
<organism evidence="10 11">
    <name type="scientific">Pseudoalteromonas ulvae</name>
    <dbReference type="NCBI Taxonomy" id="107327"/>
    <lineage>
        <taxon>Bacteria</taxon>
        <taxon>Pseudomonadati</taxon>
        <taxon>Pseudomonadota</taxon>
        <taxon>Gammaproteobacteria</taxon>
        <taxon>Alteromonadales</taxon>
        <taxon>Pseudoalteromonadaceae</taxon>
        <taxon>Pseudoalteromonas</taxon>
    </lineage>
</organism>
<evidence type="ECO:0000256" key="1">
    <source>
        <dbReference type="ARBA" id="ARBA00002649"/>
    </source>
</evidence>
<accession>A0A244CQ30</accession>
<sequence length="199" mass="22215">MKKNTGKTAKAANGHIRIISGQFKGRKLPVKDVIGLRPTTDRVKETVFNWLMNDIRDADVLDCFAGSGGLGFEALSRYANSVTFIEKDKAAAQQLNDNLALLKQLNGKVIHADALGTIERLGKQYDLVFIDPPFRLGLAQLCCQQLIQSDALKPLSLIYVEVESELNDFQAPNDWQLLKEKTAGQVTYRLFQNLHNEVL</sequence>
<comment type="similarity">
    <text evidence="2 9">Belongs to the methyltransferase superfamily. RsmD family.</text>
</comment>
<evidence type="ECO:0000256" key="9">
    <source>
        <dbReference type="PIRNR" id="PIRNR004553"/>
    </source>
</evidence>
<dbReference type="Pfam" id="PF03602">
    <property type="entry name" value="Cons_hypoth95"/>
    <property type="match status" value="1"/>
</dbReference>
<dbReference type="RefSeq" id="WP_086744498.1">
    <property type="nucleotide sequence ID" value="NZ_MWPV01000003.1"/>
</dbReference>